<accession>A0A9W6K289</accession>
<dbReference type="EMBL" id="BSFM01000022">
    <property type="protein sequence ID" value="GLK86898.1"/>
    <property type="molecule type" value="Genomic_DNA"/>
</dbReference>
<dbReference type="Proteomes" id="UP001143330">
    <property type="component" value="Unassembled WGS sequence"/>
</dbReference>
<evidence type="ECO:0000313" key="3">
    <source>
        <dbReference type="Proteomes" id="UP001143330"/>
    </source>
</evidence>
<evidence type="ECO:0000256" key="1">
    <source>
        <dbReference type="SAM" id="MobiDB-lite"/>
    </source>
</evidence>
<sequence>MPTKISVANAVVNWPDRRRGAARIPSDKAAERATTNERESHLLAIPFRTQLARIAAPSKHQHTARQHEKAKSSFPPPTSLPTLEPASAPTRLAAAYIPSQWPAAGSVDTR</sequence>
<dbReference type="RefSeq" id="WP_213365306.1">
    <property type="nucleotide sequence ID" value="NZ_BSFM01000022.1"/>
</dbReference>
<dbReference type="AlphaFoldDB" id="A0A9W6K289"/>
<keyword evidence="3" id="KW-1185">Reference proteome</keyword>
<organism evidence="2 3">
    <name type="scientific">Ancylobacter defluvii</name>
    <dbReference type="NCBI Taxonomy" id="1282440"/>
    <lineage>
        <taxon>Bacteria</taxon>
        <taxon>Pseudomonadati</taxon>
        <taxon>Pseudomonadota</taxon>
        <taxon>Alphaproteobacteria</taxon>
        <taxon>Hyphomicrobiales</taxon>
        <taxon>Xanthobacteraceae</taxon>
        <taxon>Ancylobacter</taxon>
    </lineage>
</organism>
<gene>
    <name evidence="2" type="ORF">GCM10017653_49680</name>
</gene>
<evidence type="ECO:0000313" key="2">
    <source>
        <dbReference type="EMBL" id="GLK86898.1"/>
    </source>
</evidence>
<proteinExistence type="predicted"/>
<reference evidence="2" key="1">
    <citation type="journal article" date="2014" name="Int. J. Syst. Evol. Microbiol.">
        <title>Complete genome sequence of Corynebacterium casei LMG S-19264T (=DSM 44701T), isolated from a smear-ripened cheese.</title>
        <authorList>
            <consortium name="US DOE Joint Genome Institute (JGI-PGF)"/>
            <person name="Walter F."/>
            <person name="Albersmeier A."/>
            <person name="Kalinowski J."/>
            <person name="Ruckert C."/>
        </authorList>
    </citation>
    <scope>NUCLEOTIDE SEQUENCE</scope>
    <source>
        <strain evidence="2">VKM B-2789</strain>
    </source>
</reference>
<name>A0A9W6K289_9HYPH</name>
<comment type="caution">
    <text evidence="2">The sequence shown here is derived from an EMBL/GenBank/DDBJ whole genome shotgun (WGS) entry which is preliminary data.</text>
</comment>
<reference evidence="2" key="2">
    <citation type="submission" date="2023-01" db="EMBL/GenBank/DDBJ databases">
        <authorList>
            <person name="Sun Q."/>
            <person name="Evtushenko L."/>
        </authorList>
    </citation>
    <scope>NUCLEOTIDE SEQUENCE</scope>
    <source>
        <strain evidence="2">VKM B-2789</strain>
    </source>
</reference>
<protein>
    <submittedName>
        <fullName evidence="2">Uncharacterized protein</fullName>
    </submittedName>
</protein>
<feature type="region of interest" description="Disordered" evidence="1">
    <location>
        <begin position="54"/>
        <end position="87"/>
    </location>
</feature>